<evidence type="ECO:0000256" key="5">
    <source>
        <dbReference type="PROSITE-ProRule" id="PRU00843"/>
    </source>
</evidence>
<comment type="caution">
    <text evidence="8">The sequence shown here is derived from an EMBL/GenBank/DDBJ whole genome shotgun (WGS) entry which is preliminary data.</text>
</comment>
<evidence type="ECO:0000256" key="6">
    <source>
        <dbReference type="RuleBase" id="RU000505"/>
    </source>
</evidence>
<feature type="domain" description="Phosphagen kinase C-terminal" evidence="7">
    <location>
        <begin position="31"/>
        <end position="257"/>
    </location>
</feature>
<dbReference type="Proteomes" id="UP000195897">
    <property type="component" value="Unassembled WGS sequence"/>
</dbReference>
<dbReference type="GO" id="GO:0004111">
    <property type="term" value="F:creatine kinase activity"/>
    <property type="evidence" value="ECO:0007669"/>
    <property type="project" value="InterPro"/>
</dbReference>
<dbReference type="EMBL" id="NFKK01000004">
    <property type="protein sequence ID" value="OUP53374.1"/>
    <property type="molecule type" value="Genomic_DNA"/>
</dbReference>
<accession>A0A1Y4L9H3</accession>
<evidence type="ECO:0000256" key="4">
    <source>
        <dbReference type="ARBA" id="ARBA00022840"/>
    </source>
</evidence>
<dbReference type="Pfam" id="PF00217">
    <property type="entry name" value="ATP-gua_Ptrans"/>
    <property type="match status" value="1"/>
</dbReference>
<evidence type="ECO:0000313" key="8">
    <source>
        <dbReference type="EMBL" id="OUP53374.1"/>
    </source>
</evidence>
<evidence type="ECO:0000256" key="1">
    <source>
        <dbReference type="ARBA" id="ARBA00022679"/>
    </source>
</evidence>
<feature type="binding site" evidence="5">
    <location>
        <begin position="179"/>
        <end position="183"/>
    </location>
    <ligand>
        <name>ATP</name>
        <dbReference type="ChEBI" id="CHEBI:30616"/>
    </ligand>
</feature>
<sequence>MRRPRGCATKFVDWRVKTMRNYAIHGGFTGLAASTRVRLARNVKGYPYRNLTPGQLSEIANKVWDALSAAPAVANGLHMTDVRAGSQEAMQLIEKHMISPEFAKKGGKLIASDSGDIAIMLGEEDHIRLQVMGTGLCPKECMETAKRIADLIENRVPFDYSDQLGYLTACPSNLGTGLRVSVMLHLPVLTQSGAAERLVGWAARQGFTVRGAYGEGTRAAGGFYQISNQITLGLSEDAIVDKLITAATEVIDQEKKAREQLRSQNEDALFDRIARSAGVLRHARLLPSQEAVTCISDVLIGLQMGYLTGVSPEELIETEQMTQPALIAGAPHERDRVRAQKLREVTENLRIQG</sequence>
<keyword evidence="4 5" id="KW-0067">ATP-binding</keyword>
<dbReference type="PROSITE" id="PS51510">
    <property type="entry name" value="PHOSPHAGEN_KINASE_C"/>
    <property type="match status" value="1"/>
</dbReference>
<name>A0A1Y4L9H3_9FIRM</name>
<dbReference type="Gene3D" id="3.30.590.10">
    <property type="entry name" value="Glutamine synthetase/guanido kinase, catalytic domain"/>
    <property type="match status" value="1"/>
</dbReference>
<keyword evidence="2 5" id="KW-0547">Nucleotide-binding</keyword>
<keyword evidence="1 5" id="KW-0808">Transferase</keyword>
<evidence type="ECO:0000256" key="3">
    <source>
        <dbReference type="ARBA" id="ARBA00022777"/>
    </source>
</evidence>
<comment type="similarity">
    <text evidence="5 6">Belongs to the ATP:guanido phosphotransferase family.</text>
</comment>
<evidence type="ECO:0000313" key="9">
    <source>
        <dbReference type="Proteomes" id="UP000195897"/>
    </source>
</evidence>
<dbReference type="GO" id="GO:0005524">
    <property type="term" value="F:ATP binding"/>
    <property type="evidence" value="ECO:0007669"/>
    <property type="project" value="UniProtKB-UniRule"/>
</dbReference>
<dbReference type="InterPro" id="IPR022415">
    <property type="entry name" value="ATP-guanido_PTrfase_AS"/>
</dbReference>
<dbReference type="InterPro" id="IPR014746">
    <property type="entry name" value="Gln_synth/guanido_kin_cat_dom"/>
</dbReference>
<gene>
    <name evidence="8" type="ORF">B5F17_05045</name>
</gene>
<organism evidence="8 9">
    <name type="scientific">Butyricicoccus pullicaecorum</name>
    <dbReference type="NCBI Taxonomy" id="501571"/>
    <lineage>
        <taxon>Bacteria</taxon>
        <taxon>Bacillati</taxon>
        <taxon>Bacillota</taxon>
        <taxon>Clostridia</taxon>
        <taxon>Eubacteriales</taxon>
        <taxon>Butyricicoccaceae</taxon>
        <taxon>Butyricicoccus</taxon>
    </lineage>
</organism>
<dbReference type="AlphaFoldDB" id="A0A1Y4L9H3"/>
<feature type="binding site" evidence="5">
    <location>
        <begin position="210"/>
        <end position="215"/>
    </location>
    <ligand>
        <name>ATP</name>
        <dbReference type="ChEBI" id="CHEBI:30616"/>
    </ligand>
</feature>
<evidence type="ECO:0000256" key="2">
    <source>
        <dbReference type="ARBA" id="ARBA00022741"/>
    </source>
</evidence>
<feature type="binding site" evidence="5">
    <location>
        <begin position="34"/>
        <end position="38"/>
    </location>
    <ligand>
        <name>ATP</name>
        <dbReference type="ChEBI" id="CHEBI:30616"/>
    </ligand>
</feature>
<evidence type="ECO:0000259" key="7">
    <source>
        <dbReference type="PROSITE" id="PS51510"/>
    </source>
</evidence>
<feature type="binding site" evidence="5">
    <location>
        <position position="96"/>
    </location>
    <ligand>
        <name>ATP</name>
        <dbReference type="ChEBI" id="CHEBI:30616"/>
    </ligand>
</feature>
<dbReference type="GO" id="GO:0005615">
    <property type="term" value="C:extracellular space"/>
    <property type="evidence" value="ECO:0007669"/>
    <property type="project" value="TreeGrafter"/>
</dbReference>
<dbReference type="InterPro" id="IPR022414">
    <property type="entry name" value="ATP-guanido_PTrfase_cat"/>
</dbReference>
<dbReference type="PROSITE" id="PS00112">
    <property type="entry name" value="PHOSPHAGEN_KINASE"/>
    <property type="match status" value="1"/>
</dbReference>
<dbReference type="PANTHER" id="PTHR11547">
    <property type="entry name" value="ARGININE OR CREATINE KINASE"/>
    <property type="match status" value="1"/>
</dbReference>
<dbReference type="GO" id="GO:0046314">
    <property type="term" value="P:phosphocreatine biosynthetic process"/>
    <property type="evidence" value="ECO:0007669"/>
    <property type="project" value="InterPro"/>
</dbReference>
<dbReference type="InterPro" id="IPR023660">
    <property type="entry name" value="Arg_Kinase"/>
</dbReference>
<reference evidence="9" key="1">
    <citation type="submission" date="2017-04" db="EMBL/GenBank/DDBJ databases">
        <title>Function of individual gut microbiota members based on whole genome sequencing of pure cultures obtained from chicken caecum.</title>
        <authorList>
            <person name="Medvecky M."/>
            <person name="Cejkova D."/>
            <person name="Polansky O."/>
            <person name="Karasova D."/>
            <person name="Kubasova T."/>
            <person name="Cizek A."/>
            <person name="Rychlik I."/>
        </authorList>
    </citation>
    <scope>NUCLEOTIDE SEQUENCE [LARGE SCALE GENOMIC DNA]</scope>
    <source>
        <strain evidence="9">An180</strain>
    </source>
</reference>
<feature type="binding site" evidence="5">
    <location>
        <position position="128"/>
    </location>
    <ligand>
        <name>ATP</name>
        <dbReference type="ChEBI" id="CHEBI:30616"/>
    </ligand>
</feature>
<dbReference type="CDD" id="cd07930">
    <property type="entry name" value="bacterial_phosphagen_kinase"/>
    <property type="match status" value="1"/>
</dbReference>
<protein>
    <recommendedName>
        <fullName evidence="7">Phosphagen kinase C-terminal domain-containing protein</fullName>
    </recommendedName>
</protein>
<dbReference type="InterPro" id="IPR000749">
    <property type="entry name" value="ATP-guanido_PTrfase"/>
</dbReference>
<proteinExistence type="inferred from homology"/>
<dbReference type="SUPFAM" id="SSF55931">
    <property type="entry name" value="Glutamine synthetase/guanido kinase"/>
    <property type="match status" value="1"/>
</dbReference>
<dbReference type="PANTHER" id="PTHR11547:SF38">
    <property type="entry name" value="ARGININE KINASE 1-RELATED"/>
    <property type="match status" value="1"/>
</dbReference>
<keyword evidence="3 5" id="KW-0418">Kinase</keyword>